<evidence type="ECO:0000313" key="5">
    <source>
        <dbReference type="Proteomes" id="UP001626550"/>
    </source>
</evidence>
<name>A0ABD2PV34_9PLAT</name>
<evidence type="ECO:0000256" key="2">
    <source>
        <dbReference type="ARBA" id="ARBA00022801"/>
    </source>
</evidence>
<comment type="caution">
    <text evidence="4">The sequence shown here is derived from an EMBL/GenBank/DDBJ whole genome shotgun (WGS) entry which is preliminary data.</text>
</comment>
<organism evidence="4 5">
    <name type="scientific">Cichlidogyrus casuarinus</name>
    <dbReference type="NCBI Taxonomy" id="1844966"/>
    <lineage>
        <taxon>Eukaryota</taxon>
        <taxon>Metazoa</taxon>
        <taxon>Spiralia</taxon>
        <taxon>Lophotrochozoa</taxon>
        <taxon>Platyhelminthes</taxon>
        <taxon>Monogenea</taxon>
        <taxon>Monopisthocotylea</taxon>
        <taxon>Dactylogyridea</taxon>
        <taxon>Ancyrocephalidae</taxon>
        <taxon>Cichlidogyrus</taxon>
    </lineage>
</organism>
<dbReference type="InterPro" id="IPR004947">
    <property type="entry name" value="DNase_II"/>
</dbReference>
<evidence type="ECO:0000256" key="1">
    <source>
        <dbReference type="ARBA" id="ARBA00007527"/>
    </source>
</evidence>
<feature type="chain" id="PRO_5044802509" evidence="3">
    <location>
        <begin position="24"/>
        <end position="363"/>
    </location>
</feature>
<dbReference type="Proteomes" id="UP001626550">
    <property type="component" value="Unassembled WGS sequence"/>
</dbReference>
<protein>
    <submittedName>
        <fullName evidence="4">Uncharacterized protein</fullName>
    </submittedName>
</protein>
<comment type="similarity">
    <text evidence="1">Belongs to the DNase II family.</text>
</comment>
<proteinExistence type="inferred from homology"/>
<evidence type="ECO:0000313" key="4">
    <source>
        <dbReference type="EMBL" id="KAL3311318.1"/>
    </source>
</evidence>
<dbReference type="GO" id="GO:0006259">
    <property type="term" value="P:DNA metabolic process"/>
    <property type="evidence" value="ECO:0007669"/>
    <property type="project" value="UniProtKB-ARBA"/>
</dbReference>
<dbReference type="EMBL" id="JBJKFK010002294">
    <property type="protein sequence ID" value="KAL3311318.1"/>
    <property type="molecule type" value="Genomic_DNA"/>
</dbReference>
<reference evidence="4 5" key="1">
    <citation type="submission" date="2024-11" db="EMBL/GenBank/DDBJ databases">
        <title>Adaptive evolution of stress response genes in parasites aligns with host niche diversity.</title>
        <authorList>
            <person name="Hahn C."/>
            <person name="Resl P."/>
        </authorList>
    </citation>
    <scope>NUCLEOTIDE SEQUENCE [LARGE SCALE GENOMIC DNA]</scope>
    <source>
        <strain evidence="4">EGGRZ-B1_66</strain>
        <tissue evidence="4">Body</tissue>
    </source>
</reference>
<dbReference type="GO" id="GO:0016787">
    <property type="term" value="F:hydrolase activity"/>
    <property type="evidence" value="ECO:0007669"/>
    <property type="project" value="UniProtKB-KW"/>
</dbReference>
<feature type="signal peptide" evidence="3">
    <location>
        <begin position="1"/>
        <end position="23"/>
    </location>
</feature>
<keyword evidence="5" id="KW-1185">Reference proteome</keyword>
<dbReference type="PANTHER" id="PTHR10858:SF23">
    <property type="entry name" value="DEOXYRIBONUCLEASE II"/>
    <property type="match status" value="1"/>
</dbReference>
<dbReference type="PANTHER" id="PTHR10858">
    <property type="entry name" value="DEOXYRIBONUCLEASE II"/>
    <property type="match status" value="1"/>
</dbReference>
<sequence>MVARGNNYCYLLILWCLLSRASGKSLSCLDDNGAPVDWFMGYKLPDGLQYHRFDSANVYWKKSDKTLAKGDGSMVENTFQAAFSLTGQPNSLFGMYNDQTQPEPVQLGTSYSYWWGHMKGLIAFDQQGYGFWLIHSVPKMSASNTTYEYPKTGQKYAQNMMCISLRKDDSLSSIIESMIISRPLFQAYYIADEVRQDYPNLLQLFQNERIASKNVTFVKDFKTSANSIEVRYFSKAIKFNNDLYSELVAPNIMTSMQMEGWRHGKGRLESECTEKFHVENIKQVSWSQFGMPDVTFETLSDHAKWAVSVPDAKSKWTCLGDINRMSTQFRRGGGTMCFRDSRIWILFQGLVAELETCPTKPFL</sequence>
<gene>
    <name evidence="4" type="ORF">Ciccas_010104</name>
</gene>
<keyword evidence="2" id="KW-0378">Hydrolase</keyword>
<accession>A0ABD2PV34</accession>
<evidence type="ECO:0000256" key="3">
    <source>
        <dbReference type="SAM" id="SignalP"/>
    </source>
</evidence>
<dbReference type="Pfam" id="PF03265">
    <property type="entry name" value="DNase_II"/>
    <property type="match status" value="1"/>
</dbReference>
<keyword evidence="3" id="KW-0732">Signal</keyword>
<dbReference type="CDD" id="cd09120">
    <property type="entry name" value="PLDc_DNaseII_1"/>
    <property type="match status" value="1"/>
</dbReference>
<dbReference type="AlphaFoldDB" id="A0ABD2PV34"/>